<feature type="transmembrane region" description="Helical" evidence="2">
    <location>
        <begin position="69"/>
        <end position="88"/>
    </location>
</feature>
<reference evidence="4" key="1">
    <citation type="journal article" date="2019" name="Int. J. Syst. Evol. Microbiol.">
        <title>The Global Catalogue of Microorganisms (GCM) 10K type strain sequencing project: providing services to taxonomists for standard genome sequencing and annotation.</title>
        <authorList>
            <consortium name="The Broad Institute Genomics Platform"/>
            <consortium name="The Broad Institute Genome Sequencing Center for Infectious Disease"/>
            <person name="Wu L."/>
            <person name="Ma J."/>
        </authorList>
    </citation>
    <scope>NUCLEOTIDE SEQUENCE [LARGE SCALE GENOMIC DNA]</scope>
    <source>
        <strain evidence="4">KACC 11588</strain>
    </source>
</reference>
<accession>A0ABW0SG73</accession>
<feature type="region of interest" description="Disordered" evidence="1">
    <location>
        <begin position="1"/>
        <end position="29"/>
    </location>
</feature>
<keyword evidence="2" id="KW-0812">Transmembrane</keyword>
<comment type="caution">
    <text evidence="3">The sequence shown here is derived from an EMBL/GenBank/DDBJ whole genome shotgun (WGS) entry which is preliminary data.</text>
</comment>
<keyword evidence="2" id="KW-1133">Transmembrane helix</keyword>
<dbReference type="Proteomes" id="UP001596056">
    <property type="component" value="Unassembled WGS sequence"/>
</dbReference>
<dbReference type="RefSeq" id="WP_209842794.1">
    <property type="nucleotide sequence ID" value="NZ_JAGGJP010000019.1"/>
</dbReference>
<proteinExistence type="predicted"/>
<keyword evidence="4" id="KW-1185">Reference proteome</keyword>
<evidence type="ECO:0000313" key="3">
    <source>
        <dbReference type="EMBL" id="MFC5567962.1"/>
    </source>
</evidence>
<gene>
    <name evidence="3" type="ORF">ACFPOC_16235</name>
</gene>
<dbReference type="EMBL" id="JBHSNA010000022">
    <property type="protein sequence ID" value="MFC5567962.1"/>
    <property type="molecule type" value="Genomic_DNA"/>
</dbReference>
<protein>
    <submittedName>
        <fullName evidence="3">Uncharacterized protein</fullName>
    </submittedName>
</protein>
<feature type="compositionally biased region" description="Low complexity" evidence="1">
    <location>
        <begin position="1"/>
        <end position="10"/>
    </location>
</feature>
<feature type="compositionally biased region" description="Gly residues" evidence="1">
    <location>
        <begin position="11"/>
        <end position="25"/>
    </location>
</feature>
<keyword evidence="2" id="KW-0472">Membrane</keyword>
<evidence type="ECO:0000256" key="2">
    <source>
        <dbReference type="SAM" id="Phobius"/>
    </source>
</evidence>
<name>A0ABW0SG73_9RHOB</name>
<organism evidence="3 4">
    <name type="scientific">Rubellimicrobium aerolatum</name>
    <dbReference type="NCBI Taxonomy" id="490979"/>
    <lineage>
        <taxon>Bacteria</taxon>
        <taxon>Pseudomonadati</taxon>
        <taxon>Pseudomonadota</taxon>
        <taxon>Alphaproteobacteria</taxon>
        <taxon>Rhodobacterales</taxon>
        <taxon>Roseobacteraceae</taxon>
        <taxon>Rubellimicrobium</taxon>
    </lineage>
</organism>
<evidence type="ECO:0000313" key="4">
    <source>
        <dbReference type="Proteomes" id="UP001596056"/>
    </source>
</evidence>
<evidence type="ECO:0000256" key="1">
    <source>
        <dbReference type="SAM" id="MobiDB-lite"/>
    </source>
</evidence>
<sequence length="93" mass="10015">MSGEAEARGTGPEGPAGPEGPGEGSAEGRALARARAVWAEKEARIAAHEALLEERALVASARRRRVTRIVLLVLAGVFWTMAAVRRGWLPWWS</sequence>